<dbReference type="EMBL" id="JAIWYP010000012">
    <property type="protein sequence ID" value="KAH3726633.1"/>
    <property type="molecule type" value="Genomic_DNA"/>
</dbReference>
<reference evidence="1" key="1">
    <citation type="journal article" date="2019" name="bioRxiv">
        <title>The Genome of the Zebra Mussel, Dreissena polymorpha: A Resource for Invasive Species Research.</title>
        <authorList>
            <person name="McCartney M.A."/>
            <person name="Auch B."/>
            <person name="Kono T."/>
            <person name="Mallez S."/>
            <person name="Zhang Y."/>
            <person name="Obille A."/>
            <person name="Becker A."/>
            <person name="Abrahante J.E."/>
            <person name="Garbe J."/>
            <person name="Badalamenti J.P."/>
            <person name="Herman A."/>
            <person name="Mangelson H."/>
            <person name="Liachko I."/>
            <person name="Sullivan S."/>
            <person name="Sone E.D."/>
            <person name="Koren S."/>
            <person name="Silverstein K.A.T."/>
            <person name="Beckman K.B."/>
            <person name="Gohl D.M."/>
        </authorList>
    </citation>
    <scope>NUCLEOTIDE SEQUENCE</scope>
    <source>
        <strain evidence="1">Duluth1</strain>
        <tissue evidence="1">Whole animal</tissue>
    </source>
</reference>
<reference evidence="1" key="2">
    <citation type="submission" date="2020-11" db="EMBL/GenBank/DDBJ databases">
        <authorList>
            <person name="McCartney M.A."/>
            <person name="Auch B."/>
            <person name="Kono T."/>
            <person name="Mallez S."/>
            <person name="Becker A."/>
            <person name="Gohl D.M."/>
            <person name="Silverstein K.A.T."/>
            <person name="Koren S."/>
            <person name="Bechman K.B."/>
            <person name="Herman A."/>
            <person name="Abrahante J.E."/>
            <person name="Garbe J."/>
        </authorList>
    </citation>
    <scope>NUCLEOTIDE SEQUENCE</scope>
    <source>
        <strain evidence="1">Duluth1</strain>
        <tissue evidence="1">Whole animal</tissue>
    </source>
</reference>
<evidence type="ECO:0000313" key="2">
    <source>
        <dbReference type="Proteomes" id="UP000828390"/>
    </source>
</evidence>
<name>A0A9D4CJT4_DREPO</name>
<protein>
    <submittedName>
        <fullName evidence="1">Uncharacterized protein</fullName>
    </submittedName>
</protein>
<dbReference type="Proteomes" id="UP000828390">
    <property type="component" value="Unassembled WGS sequence"/>
</dbReference>
<comment type="caution">
    <text evidence="1">The sequence shown here is derived from an EMBL/GenBank/DDBJ whole genome shotgun (WGS) entry which is preliminary data.</text>
</comment>
<keyword evidence="2" id="KW-1185">Reference proteome</keyword>
<evidence type="ECO:0000313" key="1">
    <source>
        <dbReference type="EMBL" id="KAH3726633.1"/>
    </source>
</evidence>
<proteinExistence type="predicted"/>
<gene>
    <name evidence="1" type="ORF">DPMN_052501</name>
</gene>
<dbReference type="AlphaFoldDB" id="A0A9D4CJT4"/>
<organism evidence="1 2">
    <name type="scientific">Dreissena polymorpha</name>
    <name type="common">Zebra mussel</name>
    <name type="synonym">Mytilus polymorpha</name>
    <dbReference type="NCBI Taxonomy" id="45954"/>
    <lineage>
        <taxon>Eukaryota</taxon>
        <taxon>Metazoa</taxon>
        <taxon>Spiralia</taxon>
        <taxon>Lophotrochozoa</taxon>
        <taxon>Mollusca</taxon>
        <taxon>Bivalvia</taxon>
        <taxon>Autobranchia</taxon>
        <taxon>Heteroconchia</taxon>
        <taxon>Euheterodonta</taxon>
        <taxon>Imparidentia</taxon>
        <taxon>Neoheterodontei</taxon>
        <taxon>Myida</taxon>
        <taxon>Dreissenoidea</taxon>
        <taxon>Dreissenidae</taxon>
        <taxon>Dreissena</taxon>
    </lineage>
</organism>
<accession>A0A9D4CJT4</accession>
<sequence length="65" mass="7517">MSRLHCGFLFHPDGSLDKMSWCDLEFHHLGDDGTPVTDFTIRFKAGRSFIIMRLCEKRVLFASIL</sequence>